<dbReference type="Proteomes" id="UP001629392">
    <property type="component" value="Unassembled WGS sequence"/>
</dbReference>
<evidence type="ECO:0000259" key="13">
    <source>
        <dbReference type="Pfam" id="PF02108"/>
    </source>
</evidence>
<feature type="region of interest" description="Disordered" evidence="12">
    <location>
        <begin position="247"/>
        <end position="277"/>
    </location>
</feature>
<dbReference type="NCBIfam" id="TIGR02499">
    <property type="entry name" value="HrpE_YscL_not"/>
    <property type="match status" value="1"/>
</dbReference>
<comment type="similarity">
    <text evidence="10">Belongs to the SctL stator family.</text>
</comment>
<keyword evidence="9" id="KW-1006">Bacterial flagellum protein export</keyword>
<reference evidence="14 15" key="1">
    <citation type="journal article" date="2024" name="Chem. Sci.">
        <title>Discovery of megapolipeptins by genome mining of a Burkholderiales bacteria collection.</title>
        <authorList>
            <person name="Paulo B.S."/>
            <person name="Recchia M.J.J."/>
            <person name="Lee S."/>
            <person name="Fergusson C.H."/>
            <person name="Romanowski S.B."/>
            <person name="Hernandez A."/>
            <person name="Krull N."/>
            <person name="Liu D.Y."/>
            <person name="Cavanagh H."/>
            <person name="Bos A."/>
            <person name="Gray C.A."/>
            <person name="Murphy B.T."/>
            <person name="Linington R.G."/>
            <person name="Eustaquio A.S."/>
        </authorList>
    </citation>
    <scope>NUCLEOTIDE SEQUENCE [LARGE SCALE GENOMIC DNA]</scope>
    <source>
        <strain evidence="14 15">RL17-350-BIC-E</strain>
    </source>
</reference>
<dbReference type="InterPro" id="IPR051472">
    <property type="entry name" value="T3SS_Stator/FliH"/>
</dbReference>
<proteinExistence type="inferred from homology"/>
<evidence type="ECO:0000256" key="1">
    <source>
        <dbReference type="ARBA" id="ARBA00003041"/>
    </source>
</evidence>
<accession>A0ABW9EQ02</accession>
<evidence type="ECO:0000256" key="2">
    <source>
        <dbReference type="ARBA" id="ARBA00004496"/>
    </source>
</evidence>
<dbReference type="EMBL" id="JAQQCL010000038">
    <property type="protein sequence ID" value="MFM0721076.1"/>
    <property type="molecule type" value="Genomic_DNA"/>
</dbReference>
<organism evidence="14 15">
    <name type="scientific">Paraburkholderia strydomiana</name>
    <dbReference type="NCBI Taxonomy" id="1245417"/>
    <lineage>
        <taxon>Bacteria</taxon>
        <taxon>Pseudomonadati</taxon>
        <taxon>Pseudomonadota</taxon>
        <taxon>Betaproteobacteria</taxon>
        <taxon>Burkholderiales</taxon>
        <taxon>Burkholderiaceae</taxon>
        <taxon>Paraburkholderia</taxon>
    </lineage>
</organism>
<protein>
    <recommendedName>
        <fullName evidence="4">Flagellar assembly protein FliH</fullName>
    </recommendedName>
    <alternativeName>
        <fullName evidence="11">Type 3 secretion system stator protein</fullName>
    </alternativeName>
</protein>
<dbReference type="InterPro" id="IPR012842">
    <property type="entry name" value="T3SS_SctL/SctL2"/>
</dbReference>
<evidence type="ECO:0000256" key="12">
    <source>
        <dbReference type="SAM" id="MobiDB-lite"/>
    </source>
</evidence>
<keyword evidence="7" id="KW-1005">Bacterial flagellum biogenesis</keyword>
<comment type="similarity">
    <text evidence="3">Belongs to the FliH family.</text>
</comment>
<evidence type="ECO:0000256" key="11">
    <source>
        <dbReference type="ARBA" id="ARBA00040494"/>
    </source>
</evidence>
<feature type="compositionally biased region" description="Low complexity" evidence="12">
    <location>
        <begin position="247"/>
        <end position="262"/>
    </location>
</feature>
<evidence type="ECO:0000256" key="6">
    <source>
        <dbReference type="ARBA" id="ARBA00022490"/>
    </source>
</evidence>
<evidence type="ECO:0000256" key="4">
    <source>
        <dbReference type="ARBA" id="ARBA00016507"/>
    </source>
</evidence>
<evidence type="ECO:0000256" key="5">
    <source>
        <dbReference type="ARBA" id="ARBA00022448"/>
    </source>
</evidence>
<evidence type="ECO:0000256" key="9">
    <source>
        <dbReference type="ARBA" id="ARBA00023225"/>
    </source>
</evidence>
<keyword evidence="5" id="KW-0813">Transport</keyword>
<dbReference type="RefSeq" id="WP_408148687.1">
    <property type="nucleotide sequence ID" value="NZ_JAQQCL010000038.1"/>
</dbReference>
<sequence length="277" mass="29755">MGVDRDVVPREALASLVELDEGYLALQQQHADVLAQAAAQGDAMRDAARADADALRAEARREFDTAHERGYDAGRREALSQWYTRTAQLLAQRYELQMSLRQRVADLVVRAVEKIVVNEEPAALFARASDVVERIIEGSRCLQVRVHPDERDAAVEGFSHAVAQWRERGQPVQLTVLADRTLEPGACVCESDIGSVDASLKVQVDAVRTAVEAALRRVVGEAAELAGAANAAEIAATGEEVSAVPAMPATSATSATPAAEVEASNEAYTGKPQEEWA</sequence>
<evidence type="ECO:0000256" key="3">
    <source>
        <dbReference type="ARBA" id="ARBA00006602"/>
    </source>
</evidence>
<keyword evidence="6" id="KW-0963">Cytoplasm</keyword>
<evidence type="ECO:0000313" key="15">
    <source>
        <dbReference type="Proteomes" id="UP001629392"/>
    </source>
</evidence>
<evidence type="ECO:0000256" key="8">
    <source>
        <dbReference type="ARBA" id="ARBA00022927"/>
    </source>
</evidence>
<evidence type="ECO:0000313" key="14">
    <source>
        <dbReference type="EMBL" id="MFM0721076.1"/>
    </source>
</evidence>
<gene>
    <name evidence="14" type="primary">sctL</name>
    <name evidence="14" type="ORF">PQQ73_32720</name>
</gene>
<comment type="caution">
    <text evidence="14">The sequence shown here is derived from an EMBL/GenBank/DDBJ whole genome shotgun (WGS) entry which is preliminary data.</text>
</comment>
<evidence type="ECO:0000256" key="7">
    <source>
        <dbReference type="ARBA" id="ARBA00022795"/>
    </source>
</evidence>
<evidence type="ECO:0000256" key="10">
    <source>
        <dbReference type="ARBA" id="ARBA00024335"/>
    </source>
</evidence>
<comment type="subcellular location">
    <subcellularLocation>
        <location evidence="2">Cytoplasm</location>
    </subcellularLocation>
</comment>
<comment type="function">
    <text evidence="1">Needed for flagellar regrowth and assembly.</text>
</comment>
<dbReference type="InterPro" id="IPR018035">
    <property type="entry name" value="Flagellar_FliH/T3SS_HrpE"/>
</dbReference>
<keyword evidence="15" id="KW-1185">Reference proteome</keyword>
<dbReference type="PANTHER" id="PTHR34982">
    <property type="entry name" value="YOP PROTEINS TRANSLOCATION PROTEIN L"/>
    <property type="match status" value="1"/>
</dbReference>
<dbReference type="Pfam" id="PF02108">
    <property type="entry name" value="FliH"/>
    <property type="match status" value="1"/>
</dbReference>
<name>A0ABW9EQ02_9BURK</name>
<keyword evidence="8" id="KW-0653">Protein transport</keyword>
<dbReference type="PANTHER" id="PTHR34982:SF1">
    <property type="entry name" value="FLAGELLAR ASSEMBLY PROTEIN FLIH"/>
    <property type="match status" value="1"/>
</dbReference>
<feature type="domain" description="Flagellar assembly protein FliH/Type III secretion system HrpE" evidence="13">
    <location>
        <begin position="86"/>
        <end position="205"/>
    </location>
</feature>